<protein>
    <submittedName>
        <fullName evidence="2">Acyl-CoA N-acyltransferase</fullName>
    </submittedName>
</protein>
<feature type="domain" description="N-acetyltransferase" evidence="1">
    <location>
        <begin position="12"/>
        <end position="174"/>
    </location>
</feature>
<keyword evidence="2" id="KW-0808">Transferase</keyword>
<evidence type="ECO:0000313" key="3">
    <source>
        <dbReference type="Proteomes" id="UP000235786"/>
    </source>
</evidence>
<sequence>MAAIQASQKPSYSISPARTPKEVDAVHSLISTYSKTQVPQQVLVLTSEAATLPGRYSQPHGEILLARTTTPDQAPMGWVGLRPFPELSDPQAAERDTDICQFKRLFVLEEHRRKGIGKALVEEVIKTAREKGYKEIRISAEVHLEKEIEMYKRMGFVVREKYFEGAVPELVFLALHL</sequence>
<dbReference type="PANTHER" id="PTHR43305">
    <property type="entry name" value="FAMILY N-ACETYLTRANSFERASE, PUTATIVE (AFU_ORTHOLOGUE AFUA_2G01380)-RELATED"/>
    <property type="match status" value="1"/>
</dbReference>
<dbReference type="EMBL" id="KZ613939">
    <property type="protein sequence ID" value="PMD45884.1"/>
    <property type="molecule type" value="Genomic_DNA"/>
</dbReference>
<evidence type="ECO:0000313" key="2">
    <source>
        <dbReference type="EMBL" id="PMD45884.1"/>
    </source>
</evidence>
<gene>
    <name evidence="2" type="ORF">L207DRAFT_506904</name>
</gene>
<dbReference type="InterPro" id="IPR016181">
    <property type="entry name" value="Acyl_CoA_acyltransferase"/>
</dbReference>
<dbReference type="SUPFAM" id="SSF55729">
    <property type="entry name" value="Acyl-CoA N-acyltransferases (Nat)"/>
    <property type="match status" value="1"/>
</dbReference>
<dbReference type="PROSITE" id="PS51186">
    <property type="entry name" value="GNAT"/>
    <property type="match status" value="1"/>
</dbReference>
<dbReference type="CDD" id="cd04301">
    <property type="entry name" value="NAT_SF"/>
    <property type="match status" value="1"/>
</dbReference>
<keyword evidence="3" id="KW-1185">Reference proteome</keyword>
<organism evidence="2 3">
    <name type="scientific">Hyaloscypha variabilis (strain UAMH 11265 / GT02V1 / F)</name>
    <name type="common">Meliniomyces variabilis</name>
    <dbReference type="NCBI Taxonomy" id="1149755"/>
    <lineage>
        <taxon>Eukaryota</taxon>
        <taxon>Fungi</taxon>
        <taxon>Dikarya</taxon>
        <taxon>Ascomycota</taxon>
        <taxon>Pezizomycotina</taxon>
        <taxon>Leotiomycetes</taxon>
        <taxon>Helotiales</taxon>
        <taxon>Hyaloscyphaceae</taxon>
        <taxon>Hyaloscypha</taxon>
        <taxon>Hyaloscypha variabilis</taxon>
    </lineage>
</organism>
<dbReference type="OrthoDB" id="3512140at2759"/>
<accession>A0A2J6S535</accession>
<dbReference type="InterPro" id="IPR052777">
    <property type="entry name" value="Acetyltransferase_Enz"/>
</dbReference>
<reference evidence="2 3" key="1">
    <citation type="submission" date="2016-04" db="EMBL/GenBank/DDBJ databases">
        <title>A degradative enzymes factory behind the ericoid mycorrhizal symbiosis.</title>
        <authorList>
            <consortium name="DOE Joint Genome Institute"/>
            <person name="Martino E."/>
            <person name="Morin E."/>
            <person name="Grelet G."/>
            <person name="Kuo A."/>
            <person name="Kohler A."/>
            <person name="Daghino S."/>
            <person name="Barry K."/>
            <person name="Choi C."/>
            <person name="Cichocki N."/>
            <person name="Clum A."/>
            <person name="Copeland A."/>
            <person name="Hainaut M."/>
            <person name="Haridas S."/>
            <person name="Labutti K."/>
            <person name="Lindquist E."/>
            <person name="Lipzen A."/>
            <person name="Khouja H.-R."/>
            <person name="Murat C."/>
            <person name="Ohm R."/>
            <person name="Olson A."/>
            <person name="Spatafora J."/>
            <person name="Veneault-Fourrey C."/>
            <person name="Henrissat B."/>
            <person name="Grigoriev I."/>
            <person name="Martin F."/>
            <person name="Perotto S."/>
        </authorList>
    </citation>
    <scope>NUCLEOTIDE SEQUENCE [LARGE SCALE GENOMIC DNA]</scope>
    <source>
        <strain evidence="2 3">F</strain>
    </source>
</reference>
<dbReference type="AlphaFoldDB" id="A0A2J6S535"/>
<evidence type="ECO:0000259" key="1">
    <source>
        <dbReference type="PROSITE" id="PS51186"/>
    </source>
</evidence>
<dbReference type="Pfam" id="PF00583">
    <property type="entry name" value="Acetyltransf_1"/>
    <property type="match status" value="1"/>
</dbReference>
<dbReference type="Proteomes" id="UP000235786">
    <property type="component" value="Unassembled WGS sequence"/>
</dbReference>
<dbReference type="PANTHER" id="PTHR43305:SF1">
    <property type="entry name" value="FAMILY N-ACETYLTRANSFERASE, PUTATIVE (AFU_ORTHOLOGUE AFUA_2G01380)-RELATED"/>
    <property type="match status" value="1"/>
</dbReference>
<keyword evidence="2" id="KW-0012">Acyltransferase</keyword>
<dbReference type="STRING" id="1149755.A0A2J6S535"/>
<dbReference type="GO" id="GO:0016747">
    <property type="term" value="F:acyltransferase activity, transferring groups other than amino-acyl groups"/>
    <property type="evidence" value="ECO:0007669"/>
    <property type="project" value="InterPro"/>
</dbReference>
<dbReference type="InterPro" id="IPR000182">
    <property type="entry name" value="GNAT_dom"/>
</dbReference>
<name>A0A2J6S535_HYAVF</name>
<proteinExistence type="predicted"/>
<dbReference type="Gene3D" id="3.40.630.30">
    <property type="match status" value="1"/>
</dbReference>